<sequence length="237" mass="26468">MNFERYKRQIIMDNFGINSQEKLYNSKVTVIGVGGLGTVVSQYLVAAGIGNLGLIDYQEVEISNLNRQILHFEKNIGNLKVVSAKEKLESLNSEVNIKIYPEKLKESHIKDSDIVIDCLDNFKARYFLNELSIKYDIPLVHGAIEGLRGQVTTLVPKETPCIECIFKLDDENKTFPVLGVTPGIIGSIQASEAIKLITGIGKPLKNKLLSIDIENNDYFTFNLKKNENCKACGDLND</sequence>
<comment type="similarity">
    <text evidence="1">Belongs to the HesA/MoeB/ThiF family.</text>
</comment>
<dbReference type="AlphaFoldDB" id="A6UPN3"/>
<dbReference type="PANTHER" id="PTHR10953">
    <property type="entry name" value="UBIQUITIN-ACTIVATING ENZYME E1"/>
    <property type="match status" value="1"/>
</dbReference>
<gene>
    <name evidence="3" type="ordered locus">Mevan_0548</name>
</gene>
<evidence type="ECO:0000313" key="4">
    <source>
        <dbReference type="Proteomes" id="UP000001107"/>
    </source>
</evidence>
<dbReference type="STRING" id="406327.Mevan_0548"/>
<dbReference type="eggNOG" id="arCOG01676">
    <property type="taxonomic scope" value="Archaea"/>
</dbReference>
<dbReference type="InterPro" id="IPR000594">
    <property type="entry name" value="ThiF_NAD_FAD-bd"/>
</dbReference>
<dbReference type="InterPro" id="IPR035985">
    <property type="entry name" value="Ubiquitin-activating_enz"/>
</dbReference>
<dbReference type="EMBL" id="CP000742">
    <property type="protein sequence ID" value="ABR54455.1"/>
    <property type="molecule type" value="Genomic_DNA"/>
</dbReference>
<dbReference type="GO" id="GO:0016779">
    <property type="term" value="F:nucleotidyltransferase activity"/>
    <property type="evidence" value="ECO:0007669"/>
    <property type="project" value="TreeGrafter"/>
</dbReference>
<dbReference type="GO" id="GO:0008641">
    <property type="term" value="F:ubiquitin-like modifier activating enzyme activity"/>
    <property type="evidence" value="ECO:0007669"/>
    <property type="project" value="InterPro"/>
</dbReference>
<dbReference type="OrthoDB" id="7915at2157"/>
<dbReference type="KEGG" id="mvn:Mevan_0548"/>
<evidence type="ECO:0000313" key="3">
    <source>
        <dbReference type="EMBL" id="ABR54455.1"/>
    </source>
</evidence>
<dbReference type="Gene3D" id="3.40.50.720">
    <property type="entry name" value="NAD(P)-binding Rossmann-like Domain"/>
    <property type="match status" value="1"/>
</dbReference>
<dbReference type="Pfam" id="PF00899">
    <property type="entry name" value="ThiF"/>
    <property type="match status" value="1"/>
</dbReference>
<proteinExistence type="inferred from homology"/>
<organism evidence="3 4">
    <name type="scientific">Methanococcus vannielii (strain ATCC 35089 / DSM 1224 / JCM 13029 / OCM 148 / SB)</name>
    <dbReference type="NCBI Taxonomy" id="406327"/>
    <lineage>
        <taxon>Archaea</taxon>
        <taxon>Methanobacteriati</taxon>
        <taxon>Methanobacteriota</taxon>
        <taxon>Methanomada group</taxon>
        <taxon>Methanococci</taxon>
        <taxon>Methanococcales</taxon>
        <taxon>Methanococcaceae</taxon>
        <taxon>Methanococcus</taxon>
    </lineage>
</organism>
<dbReference type="GO" id="GO:0004792">
    <property type="term" value="F:thiosulfate-cyanide sulfurtransferase activity"/>
    <property type="evidence" value="ECO:0007669"/>
    <property type="project" value="TreeGrafter"/>
</dbReference>
<dbReference type="CDD" id="cd00757">
    <property type="entry name" value="ThiF_MoeB_HesA_family"/>
    <property type="match status" value="1"/>
</dbReference>
<name>A6UPN3_METVS</name>
<dbReference type="HOGENOM" id="CLU_013325_10_4_2"/>
<dbReference type="Proteomes" id="UP000001107">
    <property type="component" value="Chromosome"/>
</dbReference>
<keyword evidence="4" id="KW-1185">Reference proteome</keyword>
<dbReference type="PANTHER" id="PTHR10953:SF102">
    <property type="entry name" value="ADENYLYLTRANSFERASE AND SULFURTRANSFERASE MOCS3"/>
    <property type="match status" value="1"/>
</dbReference>
<accession>A6UPN3</accession>
<evidence type="ECO:0000259" key="2">
    <source>
        <dbReference type="Pfam" id="PF00899"/>
    </source>
</evidence>
<protein>
    <submittedName>
        <fullName evidence="3">UBA/THIF-type NAD/FAD binding protein</fullName>
    </submittedName>
</protein>
<dbReference type="SUPFAM" id="SSF69572">
    <property type="entry name" value="Activating enzymes of the ubiquitin-like proteins"/>
    <property type="match status" value="1"/>
</dbReference>
<dbReference type="GeneID" id="5325962"/>
<dbReference type="RefSeq" id="WP_011972358.1">
    <property type="nucleotide sequence ID" value="NC_009634.1"/>
</dbReference>
<evidence type="ECO:0000256" key="1">
    <source>
        <dbReference type="ARBA" id="ARBA00009919"/>
    </source>
</evidence>
<dbReference type="GO" id="GO:0005737">
    <property type="term" value="C:cytoplasm"/>
    <property type="evidence" value="ECO:0007669"/>
    <property type="project" value="TreeGrafter"/>
</dbReference>
<dbReference type="InterPro" id="IPR045886">
    <property type="entry name" value="ThiF/MoeB/HesA"/>
</dbReference>
<dbReference type="FunFam" id="3.40.50.720:FF:000080">
    <property type="entry name" value="Thiazole biosynthesis adenylyltransferase ThiF"/>
    <property type="match status" value="1"/>
</dbReference>
<reference evidence="3" key="1">
    <citation type="submission" date="2007-06" db="EMBL/GenBank/DDBJ databases">
        <title>Complete sequence of Methanococcus vannielii SB.</title>
        <authorList>
            <consortium name="US DOE Joint Genome Institute"/>
            <person name="Copeland A."/>
            <person name="Lucas S."/>
            <person name="Lapidus A."/>
            <person name="Barry K."/>
            <person name="Glavina del Rio T."/>
            <person name="Dalin E."/>
            <person name="Tice H."/>
            <person name="Pitluck S."/>
            <person name="Chain P."/>
            <person name="Malfatti S."/>
            <person name="Shin M."/>
            <person name="Vergez L."/>
            <person name="Schmutz J."/>
            <person name="Larimer F."/>
            <person name="Land M."/>
            <person name="Hauser L."/>
            <person name="Kyrpides N."/>
            <person name="Anderson I."/>
            <person name="Sieprawska-Lupa M."/>
            <person name="Whitman W.B."/>
            <person name="Richardson P."/>
        </authorList>
    </citation>
    <scope>NUCLEOTIDE SEQUENCE [LARGE SCALE GENOMIC DNA]</scope>
    <source>
        <strain evidence="3">SB</strain>
    </source>
</reference>
<feature type="domain" description="THIF-type NAD/FAD binding fold" evidence="2">
    <location>
        <begin position="6"/>
        <end position="230"/>
    </location>
</feature>